<evidence type="ECO:0000256" key="13">
    <source>
        <dbReference type="ARBA" id="ARBA00024442"/>
    </source>
</evidence>
<dbReference type="CDD" id="cd18117">
    <property type="entry name" value="ATP-synt_flagellum-secretory_path_III_N"/>
    <property type="match status" value="1"/>
</dbReference>
<dbReference type="InterPro" id="IPR050053">
    <property type="entry name" value="ATPase_alpha/beta_chains"/>
</dbReference>
<dbReference type="InterPro" id="IPR000194">
    <property type="entry name" value="ATPase_F1/V1/A1_a/bsu_nucl-bd"/>
</dbReference>
<dbReference type="GO" id="GO:0045259">
    <property type="term" value="C:proton-transporting ATP synthase complex"/>
    <property type="evidence" value="ECO:0007669"/>
    <property type="project" value="UniProtKB-KW"/>
</dbReference>
<dbReference type="GO" id="GO:0016887">
    <property type="term" value="F:ATP hydrolysis activity"/>
    <property type="evidence" value="ECO:0007669"/>
    <property type="project" value="InterPro"/>
</dbReference>
<dbReference type="InterPro" id="IPR004100">
    <property type="entry name" value="ATPase_F1/V1/A1_a/bsu_N"/>
</dbReference>
<dbReference type="Pfam" id="PF18269">
    <property type="entry name" value="T3SS_ATPase_C"/>
    <property type="match status" value="1"/>
</dbReference>
<evidence type="ECO:0000256" key="10">
    <source>
        <dbReference type="ARBA" id="ARBA00023196"/>
    </source>
</evidence>
<evidence type="ECO:0000313" key="18">
    <source>
        <dbReference type="Proteomes" id="UP000254875"/>
    </source>
</evidence>
<evidence type="ECO:0000256" key="14">
    <source>
        <dbReference type="ARBA" id="ARBA00034006"/>
    </source>
</evidence>
<sequence length="469" mass="50274">MSEFRFGAAPRPDADDPVDEADPAAGGEALDRGRLVGDLEAGLAFFSPVSVQGRVNHAVGQILNATGIRARLGEICELRTPNQPTLLAEVVGFSRQTTLLTPLGEVAGLSPETTVVPSGREHVFAVGRGLFGRVLDGLGQPLDGRGPVAGAVWVSTQQNPPNPLARQMIDTPFATGVRVIDGLMTLGVGQRVGIFAPSGVGKSTLLGMIARGAQADVNVIALVGERGREVREFIEHSLSPDVRARSIVVVSTSDRPAMERVKSALVATAIAEYFRDEGKRVLLLVDSLTRFARAQREVGLASGEPPTRRSFPPSTFAVLPRLLERAGQGERGSITALYTVLVEGDEESDPIAEEVRSILDGHIVLSRKIALANRYPAIDVLASLSRVMPLVASRAHQMGAARVRELLAKYQEIELLVQIGEYREGSDRLGDLALRARDLLGAFCTQTASEDIRFEETLARLIKLANDHA</sequence>
<name>A0A370MYD6_9BURK</name>
<keyword evidence="10" id="KW-0066">ATP synthesis</keyword>
<dbReference type="GO" id="GO:0046933">
    <property type="term" value="F:proton-transporting ATP synthase activity, rotational mechanism"/>
    <property type="evidence" value="ECO:0007669"/>
    <property type="project" value="TreeGrafter"/>
</dbReference>
<keyword evidence="10" id="KW-0139">CF(1)</keyword>
<keyword evidence="2" id="KW-0813">Transport</keyword>
<comment type="similarity">
    <text evidence="11">Belongs to the ATPase alpha/beta chains family. T3SS ATPase subfamily.</text>
</comment>
<dbReference type="SMART" id="SM00382">
    <property type="entry name" value="AAA"/>
    <property type="match status" value="1"/>
</dbReference>
<evidence type="ECO:0000256" key="5">
    <source>
        <dbReference type="ARBA" id="ARBA00022840"/>
    </source>
</evidence>
<reference evidence="18" key="1">
    <citation type="submission" date="2018-05" db="EMBL/GenBank/DDBJ databases">
        <authorList>
            <person name="Feng T."/>
        </authorList>
    </citation>
    <scope>NUCLEOTIDE SEQUENCE [LARGE SCALE GENOMIC DNA]</scope>
    <source>
        <strain evidence="18">S27</strain>
    </source>
</reference>
<dbReference type="InterPro" id="IPR027417">
    <property type="entry name" value="P-loop_NTPase"/>
</dbReference>
<dbReference type="NCBIfam" id="TIGR01026">
    <property type="entry name" value="fliI_yscN"/>
    <property type="match status" value="1"/>
</dbReference>
<dbReference type="PROSITE" id="PS00152">
    <property type="entry name" value="ATPASE_ALPHA_BETA"/>
    <property type="match status" value="1"/>
</dbReference>
<dbReference type="OrthoDB" id="9803053at2"/>
<dbReference type="RefSeq" id="WP_115108266.1">
    <property type="nucleotide sequence ID" value="NZ_QHKS01000035.1"/>
</dbReference>
<evidence type="ECO:0000256" key="3">
    <source>
        <dbReference type="ARBA" id="ARBA00022490"/>
    </source>
</evidence>
<dbReference type="InterPro" id="IPR013380">
    <property type="entry name" value="ATPase_T3SS_SctN"/>
</dbReference>
<keyword evidence="9" id="KW-0472">Membrane</keyword>
<dbReference type="InterPro" id="IPR040627">
    <property type="entry name" value="T3SS_ATPase_C"/>
</dbReference>
<evidence type="ECO:0000256" key="15">
    <source>
        <dbReference type="SAM" id="MobiDB-lite"/>
    </source>
</evidence>
<comment type="catalytic activity">
    <reaction evidence="14">
        <text>ATP + H2O + cellular proteinSide 1 = ADP + phosphate + cellular proteinSide 2.</text>
        <dbReference type="EC" id="7.4.2.8"/>
    </reaction>
</comment>
<accession>A0A370MYD6</accession>
<evidence type="ECO:0000313" key="17">
    <source>
        <dbReference type="EMBL" id="RDJ98390.1"/>
    </source>
</evidence>
<dbReference type="Proteomes" id="UP000254875">
    <property type="component" value="Unassembled WGS sequence"/>
</dbReference>
<dbReference type="Pfam" id="PF00006">
    <property type="entry name" value="ATP-synt_ab"/>
    <property type="match status" value="1"/>
</dbReference>
<evidence type="ECO:0000256" key="11">
    <source>
        <dbReference type="ARBA" id="ARBA00024342"/>
    </source>
</evidence>
<dbReference type="GO" id="GO:0030254">
    <property type="term" value="P:protein secretion by the type III secretion system"/>
    <property type="evidence" value="ECO:0007669"/>
    <property type="project" value="InterPro"/>
</dbReference>
<evidence type="ECO:0000256" key="9">
    <source>
        <dbReference type="ARBA" id="ARBA00023136"/>
    </source>
</evidence>
<keyword evidence="3" id="KW-0963">Cytoplasm</keyword>
<keyword evidence="8" id="KW-0843">Virulence</keyword>
<dbReference type="InterPro" id="IPR005714">
    <property type="entry name" value="ATPase_T3SS_FliI/YscN"/>
</dbReference>
<dbReference type="GO" id="GO:0005737">
    <property type="term" value="C:cytoplasm"/>
    <property type="evidence" value="ECO:0007669"/>
    <property type="project" value="UniProtKB-SubCell"/>
</dbReference>
<feature type="domain" description="AAA+ ATPase" evidence="16">
    <location>
        <begin position="188"/>
        <end position="370"/>
    </location>
</feature>
<dbReference type="InterPro" id="IPR003593">
    <property type="entry name" value="AAA+_ATPase"/>
</dbReference>
<dbReference type="Gene3D" id="3.40.50.12240">
    <property type="match status" value="1"/>
</dbReference>
<dbReference type="NCBIfam" id="TIGR02546">
    <property type="entry name" value="III_secr_ATP"/>
    <property type="match status" value="1"/>
</dbReference>
<dbReference type="GO" id="GO:0030257">
    <property type="term" value="C:type III protein secretion system complex"/>
    <property type="evidence" value="ECO:0007669"/>
    <property type="project" value="InterPro"/>
</dbReference>
<proteinExistence type="inferred from homology"/>
<evidence type="ECO:0000256" key="12">
    <source>
        <dbReference type="ARBA" id="ARBA00024382"/>
    </source>
</evidence>
<keyword evidence="18" id="KW-1185">Reference proteome</keyword>
<dbReference type="PANTHER" id="PTHR15184">
    <property type="entry name" value="ATP SYNTHASE"/>
    <property type="match status" value="1"/>
</dbReference>
<keyword evidence="5" id="KW-0067">ATP-binding</keyword>
<protein>
    <recommendedName>
        <fullName evidence="13">Type 3 secretion system ATPase</fullName>
        <ecNumber evidence="12">7.4.2.8</ecNumber>
    </recommendedName>
</protein>
<evidence type="ECO:0000256" key="2">
    <source>
        <dbReference type="ARBA" id="ARBA00022448"/>
    </source>
</evidence>
<evidence type="ECO:0000259" key="16">
    <source>
        <dbReference type="SMART" id="SM00382"/>
    </source>
</evidence>
<evidence type="ECO:0000256" key="8">
    <source>
        <dbReference type="ARBA" id="ARBA00023026"/>
    </source>
</evidence>
<dbReference type="PANTHER" id="PTHR15184:SF9">
    <property type="entry name" value="SPI-1 TYPE 3 SECRETION SYSTEM ATPASE"/>
    <property type="match status" value="1"/>
</dbReference>
<dbReference type="InterPro" id="IPR020003">
    <property type="entry name" value="ATPase_a/bsu_AS"/>
</dbReference>
<organism evidence="17 18">
    <name type="scientific">Paraburkholderia lacunae</name>
    <dbReference type="NCBI Taxonomy" id="2211104"/>
    <lineage>
        <taxon>Bacteria</taxon>
        <taxon>Pseudomonadati</taxon>
        <taxon>Pseudomonadota</taxon>
        <taxon>Betaproteobacteria</taxon>
        <taxon>Burkholderiales</taxon>
        <taxon>Burkholderiaceae</taxon>
        <taxon>Paraburkholderia</taxon>
    </lineage>
</organism>
<dbReference type="Pfam" id="PF02874">
    <property type="entry name" value="ATP-synt_ab_N"/>
    <property type="match status" value="1"/>
</dbReference>
<evidence type="ECO:0000256" key="6">
    <source>
        <dbReference type="ARBA" id="ARBA00022927"/>
    </source>
</evidence>
<comment type="caution">
    <text evidence="17">The sequence shown here is derived from an EMBL/GenBank/DDBJ whole genome shotgun (WGS) entry which is preliminary data.</text>
</comment>
<evidence type="ECO:0000256" key="7">
    <source>
        <dbReference type="ARBA" id="ARBA00022967"/>
    </source>
</evidence>
<dbReference type="EMBL" id="QHKS01000035">
    <property type="protein sequence ID" value="RDJ98390.1"/>
    <property type="molecule type" value="Genomic_DNA"/>
</dbReference>
<dbReference type="EC" id="7.4.2.8" evidence="12"/>
<dbReference type="GO" id="GO:0008564">
    <property type="term" value="F:protein-exporting ATPase activity"/>
    <property type="evidence" value="ECO:0007669"/>
    <property type="project" value="UniProtKB-EC"/>
</dbReference>
<keyword evidence="7" id="KW-1278">Translocase</keyword>
<gene>
    <name evidence="17" type="ORF">DLM46_33665</name>
</gene>
<comment type="subcellular location">
    <subcellularLocation>
        <location evidence="1">Cytoplasm</location>
    </subcellularLocation>
</comment>
<dbReference type="CDD" id="cd01136">
    <property type="entry name" value="ATPase_flagellum-secretory_path_III"/>
    <property type="match status" value="1"/>
</dbReference>
<keyword evidence="6" id="KW-0653">Protein transport</keyword>
<dbReference type="FunFam" id="3.40.50.12240:FF:000002">
    <property type="entry name" value="Flagellum-specific ATP synthase FliI"/>
    <property type="match status" value="1"/>
</dbReference>
<keyword evidence="4" id="KW-0547">Nucleotide-binding</keyword>
<dbReference type="SUPFAM" id="SSF52540">
    <property type="entry name" value="P-loop containing nucleoside triphosphate hydrolases"/>
    <property type="match status" value="1"/>
</dbReference>
<dbReference type="GO" id="GO:0046961">
    <property type="term" value="F:proton-transporting ATPase activity, rotational mechanism"/>
    <property type="evidence" value="ECO:0007669"/>
    <property type="project" value="InterPro"/>
</dbReference>
<dbReference type="AlphaFoldDB" id="A0A370MYD6"/>
<dbReference type="GO" id="GO:0005524">
    <property type="term" value="F:ATP binding"/>
    <property type="evidence" value="ECO:0007669"/>
    <property type="project" value="UniProtKB-KW"/>
</dbReference>
<feature type="region of interest" description="Disordered" evidence="15">
    <location>
        <begin position="1"/>
        <end position="27"/>
    </location>
</feature>
<evidence type="ECO:0000256" key="4">
    <source>
        <dbReference type="ARBA" id="ARBA00022741"/>
    </source>
</evidence>
<evidence type="ECO:0000256" key="1">
    <source>
        <dbReference type="ARBA" id="ARBA00004496"/>
    </source>
</evidence>